<sequence>MTEDRVAIVEEAYNKLDETDDGLVTLEDVRDKYDASGHPRVVSGEETEDDILLKFLARFEGNTKEDGKVRTFSRLG</sequence>
<dbReference type="PROSITE" id="PS50222">
    <property type="entry name" value="EF_HAND_2"/>
    <property type="match status" value="1"/>
</dbReference>
<keyword evidence="3" id="KW-0106">Calcium</keyword>
<dbReference type="InterPro" id="IPR051581">
    <property type="entry name" value="Ca-bind"/>
</dbReference>
<evidence type="ECO:0000313" key="5">
    <source>
        <dbReference type="EMBL" id="KAK4305482.1"/>
    </source>
</evidence>
<dbReference type="AlphaFoldDB" id="A0AAE1PE47"/>
<dbReference type="PANTHER" id="PTHR34524:SF6">
    <property type="entry name" value="CALCYPHOSINE LIKE"/>
    <property type="match status" value="1"/>
</dbReference>
<dbReference type="Gene3D" id="1.10.238.10">
    <property type="entry name" value="EF-hand"/>
    <property type="match status" value="1"/>
</dbReference>
<evidence type="ECO:0000259" key="4">
    <source>
        <dbReference type="PROSITE" id="PS50222"/>
    </source>
</evidence>
<gene>
    <name evidence="5" type="ORF">Pmani_022612</name>
</gene>
<dbReference type="PANTHER" id="PTHR34524">
    <property type="entry name" value="CALCYPHOSIN"/>
    <property type="match status" value="1"/>
</dbReference>
<comment type="caution">
    <text evidence="5">The sequence shown here is derived from an EMBL/GenBank/DDBJ whole genome shotgun (WGS) entry which is preliminary data.</text>
</comment>
<dbReference type="Proteomes" id="UP001292094">
    <property type="component" value="Unassembled WGS sequence"/>
</dbReference>
<dbReference type="InterPro" id="IPR002048">
    <property type="entry name" value="EF_hand_dom"/>
</dbReference>
<evidence type="ECO:0000256" key="1">
    <source>
        <dbReference type="ARBA" id="ARBA00022723"/>
    </source>
</evidence>
<evidence type="ECO:0000256" key="3">
    <source>
        <dbReference type="ARBA" id="ARBA00022837"/>
    </source>
</evidence>
<feature type="domain" description="EF-hand" evidence="4">
    <location>
        <begin position="4"/>
        <end position="39"/>
    </location>
</feature>
<proteinExistence type="predicted"/>
<dbReference type="EMBL" id="JAWZYT010002267">
    <property type="protein sequence ID" value="KAK4305482.1"/>
    <property type="molecule type" value="Genomic_DNA"/>
</dbReference>
<organism evidence="5 6">
    <name type="scientific">Petrolisthes manimaculis</name>
    <dbReference type="NCBI Taxonomy" id="1843537"/>
    <lineage>
        <taxon>Eukaryota</taxon>
        <taxon>Metazoa</taxon>
        <taxon>Ecdysozoa</taxon>
        <taxon>Arthropoda</taxon>
        <taxon>Crustacea</taxon>
        <taxon>Multicrustacea</taxon>
        <taxon>Malacostraca</taxon>
        <taxon>Eumalacostraca</taxon>
        <taxon>Eucarida</taxon>
        <taxon>Decapoda</taxon>
        <taxon>Pleocyemata</taxon>
        <taxon>Anomura</taxon>
        <taxon>Galatheoidea</taxon>
        <taxon>Porcellanidae</taxon>
        <taxon>Petrolisthes</taxon>
    </lineage>
</organism>
<dbReference type="GO" id="GO:0005509">
    <property type="term" value="F:calcium ion binding"/>
    <property type="evidence" value="ECO:0007669"/>
    <property type="project" value="InterPro"/>
</dbReference>
<keyword evidence="1" id="KW-0479">Metal-binding</keyword>
<accession>A0AAE1PE47</accession>
<evidence type="ECO:0000313" key="6">
    <source>
        <dbReference type="Proteomes" id="UP001292094"/>
    </source>
</evidence>
<keyword evidence="6" id="KW-1185">Reference proteome</keyword>
<reference evidence="5" key="1">
    <citation type="submission" date="2023-11" db="EMBL/GenBank/DDBJ databases">
        <title>Genome assemblies of two species of porcelain crab, Petrolisthes cinctipes and Petrolisthes manimaculis (Anomura: Porcellanidae).</title>
        <authorList>
            <person name="Angst P."/>
        </authorList>
    </citation>
    <scope>NUCLEOTIDE SEQUENCE</scope>
    <source>
        <strain evidence="5">PB745_02</strain>
        <tissue evidence="5">Gill</tissue>
    </source>
</reference>
<keyword evidence="2" id="KW-0677">Repeat</keyword>
<protein>
    <recommendedName>
        <fullName evidence="4">EF-hand domain-containing protein</fullName>
    </recommendedName>
</protein>
<evidence type="ECO:0000256" key="2">
    <source>
        <dbReference type="ARBA" id="ARBA00022737"/>
    </source>
</evidence>
<name>A0AAE1PE47_9EUCA</name>